<name>A0ABV0FCE5_9NEIS</name>
<dbReference type="PANTHER" id="PTHR43214:SF17">
    <property type="entry name" value="TRANSCRIPTIONAL REGULATORY PROTEIN RCSB"/>
    <property type="match status" value="1"/>
</dbReference>
<comment type="caution">
    <text evidence="6">The sequence shown here is derived from an EMBL/GenBank/DDBJ whole genome shotgun (WGS) entry which is preliminary data.</text>
</comment>
<dbReference type="PROSITE" id="PS50043">
    <property type="entry name" value="HTH_LUXR_2"/>
    <property type="match status" value="1"/>
</dbReference>
<organism evidence="6 7">
    <name type="scientific">Chromobacterium vaccinii</name>
    <dbReference type="NCBI Taxonomy" id="1108595"/>
    <lineage>
        <taxon>Bacteria</taxon>
        <taxon>Pseudomonadati</taxon>
        <taxon>Pseudomonadota</taxon>
        <taxon>Betaproteobacteria</taxon>
        <taxon>Neisseriales</taxon>
        <taxon>Chromobacteriaceae</taxon>
        <taxon>Chromobacterium</taxon>
    </lineage>
</organism>
<evidence type="ECO:0000256" key="3">
    <source>
        <dbReference type="PROSITE-ProRule" id="PRU00169"/>
    </source>
</evidence>
<evidence type="ECO:0000259" key="4">
    <source>
        <dbReference type="PROSITE" id="PS50043"/>
    </source>
</evidence>
<proteinExistence type="predicted"/>
<dbReference type="InterPro" id="IPR039420">
    <property type="entry name" value="WalR-like"/>
</dbReference>
<accession>A0ABV0FCE5</accession>
<dbReference type="InterPro" id="IPR058245">
    <property type="entry name" value="NreC/VraR/RcsB-like_REC"/>
</dbReference>
<evidence type="ECO:0000313" key="7">
    <source>
        <dbReference type="Proteomes" id="UP001455709"/>
    </source>
</evidence>
<sequence>MSRIKLMLLDDHDVVRAGLLSFLSGLDDVEVLGSFGRVVDLVTAMRVQVPEVLLLDYALEKGEMDGLLLIQSIGARFPESRILVISAIDVPAAKSVLQRAGAHGFINKSASSMEIVKAIRVIAYGYPFWSEMDSKAQDTELEPVQRGASTESLLEKLSPREREVIRCYLEGMSVSDIAEKFARSIKTISTQKHTAFTKMGIKSDRELFMLKENF</sequence>
<dbReference type="SMART" id="SM00448">
    <property type="entry name" value="REC"/>
    <property type="match status" value="1"/>
</dbReference>
<evidence type="ECO:0000259" key="5">
    <source>
        <dbReference type="PROSITE" id="PS50110"/>
    </source>
</evidence>
<dbReference type="EMBL" id="JBDOJC010000001">
    <property type="protein sequence ID" value="MEO2217763.1"/>
    <property type="molecule type" value="Genomic_DNA"/>
</dbReference>
<dbReference type="RefSeq" id="WP_347370842.1">
    <property type="nucleotide sequence ID" value="NZ_JBDOJC010000001.1"/>
</dbReference>
<dbReference type="PANTHER" id="PTHR43214">
    <property type="entry name" value="TWO-COMPONENT RESPONSE REGULATOR"/>
    <property type="match status" value="1"/>
</dbReference>
<dbReference type="InterPro" id="IPR036388">
    <property type="entry name" value="WH-like_DNA-bd_sf"/>
</dbReference>
<feature type="domain" description="HTH luxR-type" evidence="4">
    <location>
        <begin position="150"/>
        <end position="214"/>
    </location>
</feature>
<protein>
    <submittedName>
        <fullName evidence="6">Response regulator transcription factor</fullName>
    </submittedName>
</protein>
<evidence type="ECO:0000256" key="2">
    <source>
        <dbReference type="ARBA" id="ARBA00023125"/>
    </source>
</evidence>
<evidence type="ECO:0000256" key="1">
    <source>
        <dbReference type="ARBA" id="ARBA00022553"/>
    </source>
</evidence>
<dbReference type="InterPro" id="IPR001789">
    <property type="entry name" value="Sig_transdc_resp-reg_receiver"/>
</dbReference>
<dbReference type="Proteomes" id="UP001455709">
    <property type="component" value="Unassembled WGS sequence"/>
</dbReference>
<dbReference type="SMART" id="SM00421">
    <property type="entry name" value="HTH_LUXR"/>
    <property type="match status" value="1"/>
</dbReference>
<dbReference type="SUPFAM" id="SSF52172">
    <property type="entry name" value="CheY-like"/>
    <property type="match status" value="1"/>
</dbReference>
<dbReference type="CDD" id="cd17535">
    <property type="entry name" value="REC_NarL-like"/>
    <property type="match status" value="1"/>
</dbReference>
<keyword evidence="7" id="KW-1185">Reference proteome</keyword>
<dbReference type="InterPro" id="IPR000792">
    <property type="entry name" value="Tscrpt_reg_LuxR_C"/>
</dbReference>
<dbReference type="Pfam" id="PF00072">
    <property type="entry name" value="Response_reg"/>
    <property type="match status" value="1"/>
</dbReference>
<gene>
    <name evidence="6" type="ORF">ABGV49_11915</name>
</gene>
<dbReference type="PROSITE" id="PS50110">
    <property type="entry name" value="RESPONSE_REGULATORY"/>
    <property type="match status" value="1"/>
</dbReference>
<dbReference type="InterPro" id="IPR016032">
    <property type="entry name" value="Sig_transdc_resp-reg_C-effctor"/>
</dbReference>
<keyword evidence="1 3" id="KW-0597">Phosphoprotein</keyword>
<dbReference type="CDD" id="cd06170">
    <property type="entry name" value="LuxR_C_like"/>
    <property type="match status" value="1"/>
</dbReference>
<dbReference type="Pfam" id="PF00196">
    <property type="entry name" value="GerE"/>
    <property type="match status" value="1"/>
</dbReference>
<reference evidence="6 7" key="1">
    <citation type="submission" date="2024-05" db="EMBL/GenBank/DDBJ databases">
        <authorList>
            <person name="De Oliveira J.P."/>
            <person name="Noriler S.A."/>
            <person name="De Oliveira A.G."/>
            <person name="Sipoli D.S."/>
        </authorList>
    </citation>
    <scope>NUCLEOTIDE SEQUENCE [LARGE SCALE GENOMIC DNA]</scope>
    <source>
        <strain evidence="6 7">LABIM189</strain>
    </source>
</reference>
<keyword evidence="2" id="KW-0238">DNA-binding</keyword>
<feature type="domain" description="Response regulatory" evidence="5">
    <location>
        <begin position="5"/>
        <end position="123"/>
    </location>
</feature>
<evidence type="ECO:0000313" key="6">
    <source>
        <dbReference type="EMBL" id="MEO2217763.1"/>
    </source>
</evidence>
<dbReference type="Gene3D" id="3.40.50.2300">
    <property type="match status" value="1"/>
</dbReference>
<dbReference type="SUPFAM" id="SSF46894">
    <property type="entry name" value="C-terminal effector domain of the bipartite response regulators"/>
    <property type="match status" value="1"/>
</dbReference>
<dbReference type="PRINTS" id="PR00038">
    <property type="entry name" value="HTHLUXR"/>
</dbReference>
<dbReference type="Gene3D" id="1.10.10.10">
    <property type="entry name" value="Winged helix-like DNA-binding domain superfamily/Winged helix DNA-binding domain"/>
    <property type="match status" value="1"/>
</dbReference>
<dbReference type="InterPro" id="IPR011006">
    <property type="entry name" value="CheY-like_superfamily"/>
</dbReference>
<feature type="modified residue" description="4-aspartylphosphate" evidence="3">
    <location>
        <position position="56"/>
    </location>
</feature>